<evidence type="ECO:0000256" key="1">
    <source>
        <dbReference type="SAM" id="Phobius"/>
    </source>
</evidence>
<evidence type="ECO:0000259" key="2">
    <source>
        <dbReference type="SMART" id="SM00458"/>
    </source>
</evidence>
<dbReference type="Gene3D" id="2.80.10.50">
    <property type="match status" value="2"/>
</dbReference>
<dbReference type="GO" id="GO:0030246">
    <property type="term" value="F:carbohydrate binding"/>
    <property type="evidence" value="ECO:0007669"/>
    <property type="project" value="UniProtKB-KW"/>
</dbReference>
<keyword evidence="1" id="KW-0812">Transmembrane</keyword>
<keyword evidence="3" id="KW-0430">Lectin</keyword>
<dbReference type="OrthoDB" id="4816288at2"/>
<keyword evidence="1" id="KW-1133">Transmembrane helix</keyword>
<comment type="caution">
    <text evidence="3">The sequence shown here is derived from an EMBL/GenBank/DDBJ whole genome shotgun (WGS) entry which is preliminary data.</text>
</comment>
<dbReference type="AlphaFoldDB" id="A0A2S6IP48"/>
<keyword evidence="1" id="KW-0472">Membrane</keyword>
<feature type="domain" description="Ricin B lectin" evidence="2">
    <location>
        <begin position="366"/>
        <end position="533"/>
    </location>
</feature>
<dbReference type="InterPro" id="IPR000772">
    <property type="entry name" value="Ricin_B_lectin"/>
</dbReference>
<proteinExistence type="predicted"/>
<name>A0A2S6IP48_9ACTN</name>
<dbReference type="RefSeq" id="WP_104432386.1">
    <property type="nucleotide sequence ID" value="NZ_PTJD01000005.1"/>
</dbReference>
<gene>
    <name evidence="3" type="ORF">CLV92_10599</name>
</gene>
<accession>A0A2S6IP48</accession>
<dbReference type="SMART" id="SM00458">
    <property type="entry name" value="RICIN"/>
    <property type="match status" value="2"/>
</dbReference>
<dbReference type="InterPro" id="IPR035992">
    <property type="entry name" value="Ricin_B-like_lectins"/>
</dbReference>
<organism evidence="3 4">
    <name type="scientific">Kineococcus xinjiangensis</name>
    <dbReference type="NCBI Taxonomy" id="512762"/>
    <lineage>
        <taxon>Bacteria</taxon>
        <taxon>Bacillati</taxon>
        <taxon>Actinomycetota</taxon>
        <taxon>Actinomycetes</taxon>
        <taxon>Kineosporiales</taxon>
        <taxon>Kineosporiaceae</taxon>
        <taxon>Kineococcus</taxon>
    </lineage>
</organism>
<evidence type="ECO:0000313" key="3">
    <source>
        <dbReference type="EMBL" id="PPK95999.1"/>
    </source>
</evidence>
<dbReference type="PROSITE" id="PS50231">
    <property type="entry name" value="RICIN_B_LECTIN"/>
    <property type="match status" value="2"/>
</dbReference>
<protein>
    <submittedName>
        <fullName evidence="3">Ricin-type beta-trefoil lectin protein</fullName>
    </submittedName>
</protein>
<sequence>MRTPTGTAGSRGRDDEGGALLVVVMAMLVATSLGILILGVVLAQARPTAFARKNVSAASAAEAGFSAALSQLRTATSVTAPGVIEGDRELLPCDPSTHSATITGQVSGSASAPRYEVDVRYFIQDPAHQSEAWRDANRLECDPVGGPVRVPHYALLESDGMGPGPATAGDRKVETVYEFQLENRNTSGGPIHHGDGNALNPVRCLDAGSAAPALSTILTVQSCVVGAAQQKFAWQKDYSIVLTSTQGDPSRPELCVTADPSGPVGAYAHLAKCDGTFKQKWGFSNHRHFYALPRYSLSVKDASDARCMDAAGVVGAQVTLTSMSVSPTVGQCVNGEQRRKWSPEAITGSGGVGDNGPTLADVADKELQWVNYLEFGRCIDVPNRNINSPSAQPELILYPCKQDPRAKIDAEGDPQWNQTLMLDSASSTIYTWHINQGFKGTFKQARDGGGSRVCLTSPGSSGGFVWLSSCVTGSTTQQWTVKRETGRISDSFTIVDRAGRCLGNGAVASHSPYPAPVVEACVPGDPGQKWNAPPGAVPAALQGTQEIYGG</sequence>
<feature type="transmembrane region" description="Helical" evidence="1">
    <location>
        <begin position="20"/>
        <end position="43"/>
    </location>
</feature>
<reference evidence="3 4" key="1">
    <citation type="submission" date="2018-02" db="EMBL/GenBank/DDBJ databases">
        <title>Genomic Encyclopedia of Archaeal and Bacterial Type Strains, Phase II (KMG-II): from individual species to whole genera.</title>
        <authorList>
            <person name="Goeker M."/>
        </authorList>
    </citation>
    <scope>NUCLEOTIDE SEQUENCE [LARGE SCALE GENOMIC DNA]</scope>
    <source>
        <strain evidence="3 4">DSM 22857</strain>
    </source>
</reference>
<dbReference type="Proteomes" id="UP000239485">
    <property type="component" value="Unassembled WGS sequence"/>
</dbReference>
<dbReference type="EMBL" id="PTJD01000005">
    <property type="protein sequence ID" value="PPK95999.1"/>
    <property type="molecule type" value="Genomic_DNA"/>
</dbReference>
<dbReference type="Pfam" id="PF00652">
    <property type="entry name" value="Ricin_B_lectin"/>
    <property type="match status" value="1"/>
</dbReference>
<feature type="domain" description="Ricin B lectin" evidence="2">
    <location>
        <begin position="188"/>
        <end position="344"/>
    </location>
</feature>
<evidence type="ECO:0000313" key="4">
    <source>
        <dbReference type="Proteomes" id="UP000239485"/>
    </source>
</evidence>
<keyword evidence="4" id="KW-1185">Reference proteome</keyword>
<dbReference type="SUPFAM" id="SSF50370">
    <property type="entry name" value="Ricin B-like lectins"/>
    <property type="match status" value="2"/>
</dbReference>